<dbReference type="EMBL" id="CM042012">
    <property type="protein sequence ID" value="KAI3751236.1"/>
    <property type="molecule type" value="Genomic_DNA"/>
</dbReference>
<evidence type="ECO:0000313" key="1">
    <source>
        <dbReference type="EMBL" id="KAI3751236.1"/>
    </source>
</evidence>
<evidence type="ECO:0000313" key="2">
    <source>
        <dbReference type="Proteomes" id="UP001055811"/>
    </source>
</evidence>
<reference evidence="2" key="1">
    <citation type="journal article" date="2022" name="Mol. Ecol. Resour.">
        <title>The genomes of chicory, endive, great burdock and yacon provide insights into Asteraceae palaeo-polyploidization history and plant inulin production.</title>
        <authorList>
            <person name="Fan W."/>
            <person name="Wang S."/>
            <person name="Wang H."/>
            <person name="Wang A."/>
            <person name="Jiang F."/>
            <person name="Liu H."/>
            <person name="Zhao H."/>
            <person name="Xu D."/>
            <person name="Zhang Y."/>
        </authorList>
    </citation>
    <scope>NUCLEOTIDE SEQUENCE [LARGE SCALE GENOMIC DNA]</scope>
    <source>
        <strain evidence="2">cv. Punajuju</strain>
    </source>
</reference>
<name>A0ACB9DXQ7_CICIN</name>
<reference evidence="1 2" key="2">
    <citation type="journal article" date="2022" name="Mol. Ecol. Resour.">
        <title>The genomes of chicory, endive, great burdock and yacon provide insights into Asteraceae paleo-polyploidization history and plant inulin production.</title>
        <authorList>
            <person name="Fan W."/>
            <person name="Wang S."/>
            <person name="Wang H."/>
            <person name="Wang A."/>
            <person name="Jiang F."/>
            <person name="Liu H."/>
            <person name="Zhao H."/>
            <person name="Xu D."/>
            <person name="Zhang Y."/>
        </authorList>
    </citation>
    <scope>NUCLEOTIDE SEQUENCE [LARGE SCALE GENOMIC DNA]</scope>
    <source>
        <strain evidence="2">cv. Punajuju</strain>
        <tissue evidence="1">Leaves</tissue>
    </source>
</reference>
<dbReference type="Proteomes" id="UP001055811">
    <property type="component" value="Linkage Group LG04"/>
</dbReference>
<proteinExistence type="predicted"/>
<protein>
    <submittedName>
        <fullName evidence="1">Uncharacterized protein</fullName>
    </submittedName>
</protein>
<organism evidence="1 2">
    <name type="scientific">Cichorium intybus</name>
    <name type="common">Chicory</name>
    <dbReference type="NCBI Taxonomy" id="13427"/>
    <lineage>
        <taxon>Eukaryota</taxon>
        <taxon>Viridiplantae</taxon>
        <taxon>Streptophyta</taxon>
        <taxon>Embryophyta</taxon>
        <taxon>Tracheophyta</taxon>
        <taxon>Spermatophyta</taxon>
        <taxon>Magnoliopsida</taxon>
        <taxon>eudicotyledons</taxon>
        <taxon>Gunneridae</taxon>
        <taxon>Pentapetalae</taxon>
        <taxon>asterids</taxon>
        <taxon>campanulids</taxon>
        <taxon>Asterales</taxon>
        <taxon>Asteraceae</taxon>
        <taxon>Cichorioideae</taxon>
        <taxon>Cichorieae</taxon>
        <taxon>Cichoriinae</taxon>
        <taxon>Cichorium</taxon>
    </lineage>
</organism>
<sequence length="400" mass="45409">MKGNQKENKNSSQSKSQPFKDKGVRDLNVSFADIVRGEKRETHVGERCMKEEEMNEKQSESFEAKKSHFKKVSITSTETQERTVELRGKLIGEIKCFCYLDSIANLCLCEGFGDGIIKYLRGSWVLLDAMNKEEEDRLMGSHEIQKCFKSFKRWDDSFFSCGESSVKVRVKEIEGRVFQPSSVWEDKGNQGIQDEEEEEGDGDSVEDDEEEDVGSTQLENLNEKTNEKIKEDFKFKNKENQKEDISVEDPAQEAERGSPKVHDGNSIKIPNTNSPVCKVQLEPVDVQRNDSPINLNGIFEKLKTLLSRNTPIKEKLEGVNSKNSQSQLIRNHSRSIDEDEQKLGWFEQRITRSQSKKKVLYSIGAGIEFNGDESSGSSAPSVNVAHKLEEVGRECEETSN</sequence>
<accession>A0ACB9DXQ7</accession>
<keyword evidence="2" id="KW-1185">Reference proteome</keyword>
<gene>
    <name evidence="1" type="ORF">L2E82_22284</name>
</gene>
<comment type="caution">
    <text evidence="1">The sequence shown here is derived from an EMBL/GenBank/DDBJ whole genome shotgun (WGS) entry which is preliminary data.</text>
</comment>